<feature type="coiled-coil region" evidence="1">
    <location>
        <begin position="71"/>
        <end position="105"/>
    </location>
</feature>
<feature type="coiled-coil region" evidence="1">
    <location>
        <begin position="138"/>
        <end position="165"/>
    </location>
</feature>
<organism evidence="2 3">
    <name type="scientific">Algibacter agarivorans</name>
    <dbReference type="NCBI Taxonomy" id="1109741"/>
    <lineage>
        <taxon>Bacteria</taxon>
        <taxon>Pseudomonadati</taxon>
        <taxon>Bacteroidota</taxon>
        <taxon>Flavobacteriia</taxon>
        <taxon>Flavobacteriales</taxon>
        <taxon>Flavobacteriaceae</taxon>
        <taxon>Algibacter</taxon>
    </lineage>
</organism>
<sequence>MPNLGLILIFNSNKNLIIMKKTQDIQFVDKVIEALRKSAVELEEFQVKAALGKAEAQDKYEEVKKKFNVFIHDSEFKIKGIKEKIEELNTKFDELRVQLALGKAETKEIFKKQKKQILLILHDIEVKIKTNETLNRMYALTLIEIEQFKIQLEILEQKFNKDKREAKDTFEKGKKDFNSFIDKFKGKYGKKKEETKLEHFQNEISEAFDHFKKAFSQT</sequence>
<gene>
    <name evidence="2" type="ORF">GCM10023314_12750</name>
</gene>
<protein>
    <submittedName>
        <fullName evidence="2">Uncharacterized protein</fullName>
    </submittedName>
</protein>
<evidence type="ECO:0000313" key="3">
    <source>
        <dbReference type="Proteomes" id="UP001501302"/>
    </source>
</evidence>
<dbReference type="Proteomes" id="UP001501302">
    <property type="component" value="Unassembled WGS sequence"/>
</dbReference>
<name>A0ABP9GFM7_9FLAO</name>
<dbReference type="EMBL" id="BAABJJ010000013">
    <property type="protein sequence ID" value="GAA4941207.1"/>
    <property type="molecule type" value="Genomic_DNA"/>
</dbReference>
<accession>A0ABP9GFM7</accession>
<evidence type="ECO:0000256" key="1">
    <source>
        <dbReference type="SAM" id="Coils"/>
    </source>
</evidence>
<proteinExistence type="predicted"/>
<keyword evidence="3" id="KW-1185">Reference proteome</keyword>
<reference evidence="3" key="1">
    <citation type="journal article" date="2019" name="Int. J. Syst. Evol. Microbiol.">
        <title>The Global Catalogue of Microorganisms (GCM) 10K type strain sequencing project: providing services to taxonomists for standard genome sequencing and annotation.</title>
        <authorList>
            <consortium name="The Broad Institute Genomics Platform"/>
            <consortium name="The Broad Institute Genome Sequencing Center for Infectious Disease"/>
            <person name="Wu L."/>
            <person name="Ma J."/>
        </authorList>
    </citation>
    <scope>NUCLEOTIDE SEQUENCE [LARGE SCALE GENOMIC DNA]</scope>
    <source>
        <strain evidence="3">JCM 18285</strain>
    </source>
</reference>
<keyword evidence="1" id="KW-0175">Coiled coil</keyword>
<comment type="caution">
    <text evidence="2">The sequence shown here is derived from an EMBL/GenBank/DDBJ whole genome shotgun (WGS) entry which is preliminary data.</text>
</comment>
<evidence type="ECO:0000313" key="2">
    <source>
        <dbReference type="EMBL" id="GAA4941207.1"/>
    </source>
</evidence>